<name>A0A3N4USU8_9BURK</name>
<keyword evidence="1" id="KW-0812">Transmembrane</keyword>
<dbReference type="EMBL" id="RKQL01000002">
    <property type="protein sequence ID" value="RPE70601.1"/>
    <property type="molecule type" value="Genomic_DNA"/>
</dbReference>
<dbReference type="Pfam" id="PF05545">
    <property type="entry name" value="FixQ"/>
    <property type="match status" value="1"/>
</dbReference>
<evidence type="ECO:0000256" key="1">
    <source>
        <dbReference type="SAM" id="Phobius"/>
    </source>
</evidence>
<keyword evidence="3" id="KW-1185">Reference proteome</keyword>
<dbReference type="AlphaFoldDB" id="A0A3N4USU8"/>
<dbReference type="InterPro" id="IPR008621">
    <property type="entry name" value="Cbb3-typ_cyt_oxidase_comp"/>
</dbReference>
<dbReference type="Proteomes" id="UP000272193">
    <property type="component" value="Unassembled WGS sequence"/>
</dbReference>
<reference evidence="2 3" key="1">
    <citation type="submission" date="2018-11" db="EMBL/GenBank/DDBJ databases">
        <title>Genomic Encyclopedia of Type Strains, Phase IV (KMG-IV): sequencing the most valuable type-strain genomes for metagenomic binning, comparative biology and taxonomic classification.</title>
        <authorList>
            <person name="Goeker M."/>
        </authorList>
    </citation>
    <scope>NUCLEOTIDE SEQUENCE [LARGE SCALE GENOMIC DNA]</scope>
    <source>
        <strain evidence="2 3">DSM 101684</strain>
    </source>
</reference>
<proteinExistence type="predicted"/>
<dbReference type="CDD" id="cd01324">
    <property type="entry name" value="cbb3_Oxidase_CcoQ"/>
    <property type="match status" value="1"/>
</dbReference>
<evidence type="ECO:0000313" key="2">
    <source>
        <dbReference type="EMBL" id="RPE70601.1"/>
    </source>
</evidence>
<gene>
    <name evidence="2" type="ORF">EDC62_1083</name>
</gene>
<sequence>MDFDINTVRSAVTVLSFVLFIGIVAWAWSGKRKQDFEEAARLPFQQD</sequence>
<organism evidence="2 3">
    <name type="scientific">Tibeticola sediminis</name>
    <dbReference type="NCBI Taxonomy" id="1917811"/>
    <lineage>
        <taxon>Bacteria</taxon>
        <taxon>Pseudomonadati</taxon>
        <taxon>Pseudomonadota</taxon>
        <taxon>Betaproteobacteria</taxon>
        <taxon>Burkholderiales</taxon>
        <taxon>Comamonadaceae</taxon>
        <taxon>Tibeticola</taxon>
    </lineage>
</organism>
<protein>
    <submittedName>
        <fullName evidence="2">Cytochrome c oxidase cbb3-type subunit 4</fullName>
    </submittedName>
</protein>
<accession>A0A3N4USU8</accession>
<dbReference type="OrthoDB" id="8604580at2"/>
<keyword evidence="1" id="KW-0472">Membrane</keyword>
<evidence type="ECO:0000313" key="3">
    <source>
        <dbReference type="Proteomes" id="UP000272193"/>
    </source>
</evidence>
<dbReference type="RefSeq" id="WP_124221363.1">
    <property type="nucleotide sequence ID" value="NZ_RKQL01000002.1"/>
</dbReference>
<comment type="caution">
    <text evidence="2">The sequence shown here is derived from an EMBL/GenBank/DDBJ whole genome shotgun (WGS) entry which is preliminary data.</text>
</comment>
<keyword evidence="1" id="KW-1133">Transmembrane helix</keyword>
<feature type="transmembrane region" description="Helical" evidence="1">
    <location>
        <begin position="6"/>
        <end position="28"/>
    </location>
</feature>